<protein>
    <submittedName>
        <fullName evidence="2">D-serine deaminase, pyridoxal phosphate-dependent</fullName>
    </submittedName>
</protein>
<dbReference type="Proteomes" id="UP000199387">
    <property type="component" value="Unassembled WGS sequence"/>
</dbReference>
<dbReference type="PANTHER" id="PTHR28004:SF2">
    <property type="entry name" value="D-SERINE DEHYDRATASE"/>
    <property type="match status" value="1"/>
</dbReference>
<dbReference type="CDD" id="cd06813">
    <property type="entry name" value="PLPDE_III_DSD_D-TA_like_2"/>
    <property type="match status" value="1"/>
</dbReference>
<accession>A0A1G6Q8F0</accession>
<dbReference type="Gene3D" id="3.20.20.10">
    <property type="entry name" value="Alanine racemase"/>
    <property type="match status" value="1"/>
</dbReference>
<dbReference type="EMBL" id="FMZA01000020">
    <property type="protein sequence ID" value="SDC87907.1"/>
    <property type="molecule type" value="Genomic_DNA"/>
</dbReference>
<dbReference type="Pfam" id="PF01168">
    <property type="entry name" value="Ala_racemase_N"/>
    <property type="match status" value="1"/>
</dbReference>
<reference evidence="2 3" key="1">
    <citation type="submission" date="2016-10" db="EMBL/GenBank/DDBJ databases">
        <authorList>
            <person name="de Groot N.N."/>
        </authorList>
    </citation>
    <scope>NUCLEOTIDE SEQUENCE [LARGE SCALE GENOMIC DNA]</scope>
    <source>
        <strain evidence="2 3">DSM 45514</strain>
    </source>
</reference>
<dbReference type="GO" id="GO:0036088">
    <property type="term" value="P:D-serine catabolic process"/>
    <property type="evidence" value="ECO:0007669"/>
    <property type="project" value="TreeGrafter"/>
</dbReference>
<evidence type="ECO:0000313" key="3">
    <source>
        <dbReference type="Proteomes" id="UP000199387"/>
    </source>
</evidence>
<organism evidence="2 3">
    <name type="scientific">Melghirimyces thermohalophilus</name>
    <dbReference type="NCBI Taxonomy" id="1236220"/>
    <lineage>
        <taxon>Bacteria</taxon>
        <taxon>Bacillati</taxon>
        <taxon>Bacillota</taxon>
        <taxon>Bacilli</taxon>
        <taxon>Bacillales</taxon>
        <taxon>Thermoactinomycetaceae</taxon>
        <taxon>Melghirimyces</taxon>
    </lineage>
</organism>
<proteinExistence type="predicted"/>
<feature type="domain" description="Alanine racemase N-terminal" evidence="1">
    <location>
        <begin position="24"/>
        <end position="269"/>
    </location>
</feature>
<dbReference type="SUPFAM" id="SSF51419">
    <property type="entry name" value="PLP-binding barrel"/>
    <property type="match status" value="1"/>
</dbReference>
<dbReference type="InterPro" id="IPR051466">
    <property type="entry name" value="D-amino_acid_metab_enzyme"/>
</dbReference>
<dbReference type="STRING" id="1236220.SAMN04488112_1204"/>
<sequence length="397" mass="43662">MSLPHYAAYKRWAASLSKPFAFLDLNLFHENIQSIREAAGGKRIRLASKSLRSVPVLRHILNSGDPFHGVMCYTGEEALFLAEKGLDDLLVAYPVWNADTIRAIAVAVKKGVSLTLMVDCKEHVDRIDAIAREEQTVLPLCLDIDLALSLPGLHFGVYRSPLSSLDAFLALAEHIRQSHSVQLDGVMGYEAQVAGVGDRTPGQPMRNGLIRLLKGRSIQRAARRRQEWIAALRSQGHSLRFVNGGGTGSLRETAREETVTEVTVGSGFYSPALFDHYRSFRYRPAAGFVLEVTRKPKPGLYTCAGGGYIASGTPGPERLPQPTLPKGARLTSLEGAGEVQTPIRWDGSPELELGDPIFFRHAKAGELCEHFPELIVIADGKMVDRYPTYRGEGRCFL</sequence>
<keyword evidence="3" id="KW-1185">Reference proteome</keyword>
<dbReference type="PANTHER" id="PTHR28004">
    <property type="entry name" value="ZGC:162816-RELATED"/>
    <property type="match status" value="1"/>
</dbReference>
<dbReference type="InterPro" id="IPR001608">
    <property type="entry name" value="Ala_racemase_N"/>
</dbReference>
<dbReference type="InterPro" id="IPR029066">
    <property type="entry name" value="PLP-binding_barrel"/>
</dbReference>
<evidence type="ECO:0000313" key="2">
    <source>
        <dbReference type="EMBL" id="SDC87907.1"/>
    </source>
</evidence>
<dbReference type="GO" id="GO:0008721">
    <property type="term" value="F:D-serine ammonia-lyase activity"/>
    <property type="evidence" value="ECO:0007669"/>
    <property type="project" value="TreeGrafter"/>
</dbReference>
<name>A0A1G6Q8F0_9BACL</name>
<evidence type="ECO:0000259" key="1">
    <source>
        <dbReference type="Pfam" id="PF01168"/>
    </source>
</evidence>
<dbReference type="OrthoDB" id="2445260at2"/>
<gene>
    <name evidence="2" type="ORF">SAMN04488112_1204</name>
</gene>
<dbReference type="AlphaFoldDB" id="A0A1G6Q8F0"/>
<dbReference type="RefSeq" id="WP_091572191.1">
    <property type="nucleotide sequence ID" value="NZ_FMZA01000020.1"/>
</dbReference>